<dbReference type="CDD" id="cd00130">
    <property type="entry name" value="PAS"/>
    <property type="match status" value="2"/>
</dbReference>
<keyword evidence="8" id="KW-0067">ATP-binding</keyword>
<dbReference type="EC" id="2.7.13.3" evidence="3"/>
<comment type="catalytic activity">
    <reaction evidence="1">
        <text>ATP + protein L-histidine = ADP + protein N-phospho-L-histidine.</text>
        <dbReference type="EC" id="2.7.13.3"/>
    </reaction>
</comment>
<dbReference type="CDD" id="cd00082">
    <property type="entry name" value="HisKA"/>
    <property type="match status" value="1"/>
</dbReference>
<dbReference type="InterPro" id="IPR001610">
    <property type="entry name" value="PAC"/>
</dbReference>
<dbReference type="InterPro" id="IPR001789">
    <property type="entry name" value="Sig_transdc_resp-reg_receiver"/>
</dbReference>
<dbReference type="Gene3D" id="1.10.287.130">
    <property type="match status" value="1"/>
</dbReference>
<keyword evidence="6" id="KW-0547">Nucleotide-binding</keyword>
<dbReference type="InterPro" id="IPR003661">
    <property type="entry name" value="HisK_dim/P_dom"/>
</dbReference>
<dbReference type="Pfam" id="PF00512">
    <property type="entry name" value="HisKA"/>
    <property type="match status" value="1"/>
</dbReference>
<dbReference type="CDD" id="cd17546">
    <property type="entry name" value="REC_hyHK_CKI1_RcsC-like"/>
    <property type="match status" value="1"/>
</dbReference>
<feature type="domain" description="Histidine kinase" evidence="14">
    <location>
        <begin position="268"/>
        <end position="489"/>
    </location>
</feature>
<dbReference type="PROSITE" id="PS50113">
    <property type="entry name" value="PAC"/>
    <property type="match status" value="1"/>
</dbReference>
<feature type="domain" description="PAS" evidence="16">
    <location>
        <begin position="126"/>
        <end position="203"/>
    </location>
</feature>
<evidence type="ECO:0000259" key="14">
    <source>
        <dbReference type="PROSITE" id="PS50109"/>
    </source>
</evidence>
<dbReference type="SMART" id="SM00388">
    <property type="entry name" value="HisKA"/>
    <property type="match status" value="1"/>
</dbReference>
<keyword evidence="19" id="KW-1185">Reference proteome</keyword>
<dbReference type="PANTHER" id="PTHR45339">
    <property type="entry name" value="HYBRID SIGNAL TRANSDUCTION HISTIDINE KINASE J"/>
    <property type="match status" value="1"/>
</dbReference>
<dbReference type="InterPro" id="IPR000700">
    <property type="entry name" value="PAS-assoc_C"/>
</dbReference>
<dbReference type="CDD" id="cd16922">
    <property type="entry name" value="HATPase_EvgS-ArcB-TorS-like"/>
    <property type="match status" value="1"/>
</dbReference>
<dbReference type="InterPro" id="IPR036097">
    <property type="entry name" value="HisK_dim/P_sf"/>
</dbReference>
<evidence type="ECO:0000256" key="1">
    <source>
        <dbReference type="ARBA" id="ARBA00000085"/>
    </source>
</evidence>
<evidence type="ECO:0000256" key="5">
    <source>
        <dbReference type="ARBA" id="ARBA00022679"/>
    </source>
</evidence>
<dbReference type="SMART" id="SM00086">
    <property type="entry name" value="PAC"/>
    <property type="match status" value="2"/>
</dbReference>
<keyword evidence="5" id="KW-0808">Transferase</keyword>
<comment type="caution">
    <text evidence="18">The sequence shown here is derived from an EMBL/GenBank/DDBJ whole genome shotgun (WGS) entry which is preliminary data.</text>
</comment>
<dbReference type="Pfam" id="PF02518">
    <property type="entry name" value="HATPase_c"/>
    <property type="match status" value="1"/>
</dbReference>
<gene>
    <name evidence="18" type="ORF">D7Z26_01045</name>
</gene>
<dbReference type="AlphaFoldDB" id="A0A494Y6V9"/>
<dbReference type="SUPFAM" id="SSF47384">
    <property type="entry name" value="Homodimeric domain of signal transducing histidine kinase"/>
    <property type="match status" value="1"/>
</dbReference>
<dbReference type="GO" id="GO:0000155">
    <property type="term" value="F:phosphorelay sensor kinase activity"/>
    <property type="evidence" value="ECO:0007669"/>
    <property type="project" value="InterPro"/>
</dbReference>
<accession>A0A494Y6V9</accession>
<keyword evidence="9" id="KW-0902">Two-component regulatory system</keyword>
<comment type="similarity">
    <text evidence="2">In the N-terminal section; belongs to the phytochrome family.</text>
</comment>
<keyword evidence="7" id="KW-0418">Kinase</keyword>
<dbReference type="PROSITE" id="PS50112">
    <property type="entry name" value="PAS"/>
    <property type="match status" value="2"/>
</dbReference>
<feature type="modified residue" description="4-aspartylphosphate" evidence="13">
    <location>
        <position position="562"/>
    </location>
</feature>
<evidence type="ECO:0000259" key="17">
    <source>
        <dbReference type="PROSITE" id="PS50113"/>
    </source>
</evidence>
<keyword evidence="4 13" id="KW-0597">Phosphoprotein</keyword>
<dbReference type="NCBIfam" id="TIGR00229">
    <property type="entry name" value="sensory_box"/>
    <property type="match status" value="2"/>
</dbReference>
<dbReference type="Gene3D" id="3.30.565.10">
    <property type="entry name" value="Histidine kinase-like ATPase, C-terminal domain"/>
    <property type="match status" value="1"/>
</dbReference>
<evidence type="ECO:0000256" key="3">
    <source>
        <dbReference type="ARBA" id="ARBA00012438"/>
    </source>
</evidence>
<dbReference type="Gene3D" id="3.30.450.20">
    <property type="entry name" value="PAS domain"/>
    <property type="match status" value="2"/>
</dbReference>
<dbReference type="PROSITE" id="PS50109">
    <property type="entry name" value="HIS_KIN"/>
    <property type="match status" value="1"/>
</dbReference>
<evidence type="ECO:0000259" key="16">
    <source>
        <dbReference type="PROSITE" id="PS50112"/>
    </source>
</evidence>
<evidence type="ECO:0000259" key="15">
    <source>
        <dbReference type="PROSITE" id="PS50110"/>
    </source>
</evidence>
<dbReference type="SMART" id="SM00387">
    <property type="entry name" value="HATPase_c"/>
    <property type="match status" value="1"/>
</dbReference>
<evidence type="ECO:0000256" key="8">
    <source>
        <dbReference type="ARBA" id="ARBA00022840"/>
    </source>
</evidence>
<dbReference type="InterPro" id="IPR035965">
    <property type="entry name" value="PAS-like_dom_sf"/>
</dbReference>
<evidence type="ECO:0000256" key="6">
    <source>
        <dbReference type="ARBA" id="ARBA00022741"/>
    </source>
</evidence>
<dbReference type="SUPFAM" id="SSF52172">
    <property type="entry name" value="CheY-like"/>
    <property type="match status" value="1"/>
</dbReference>
<name>A0A494Y6V9_9BACL</name>
<dbReference type="SUPFAM" id="SSF55874">
    <property type="entry name" value="ATPase domain of HSP90 chaperone/DNA topoisomerase II/histidine kinase"/>
    <property type="match status" value="1"/>
</dbReference>
<comment type="subunit">
    <text evidence="10">At low DSF concentrations, interacts with RpfF.</text>
</comment>
<dbReference type="Gene3D" id="3.40.50.2300">
    <property type="match status" value="1"/>
</dbReference>
<feature type="domain" description="PAC" evidence="17">
    <location>
        <begin position="79"/>
        <end position="132"/>
    </location>
</feature>
<feature type="domain" description="Response regulatory" evidence="15">
    <location>
        <begin position="513"/>
        <end position="630"/>
    </location>
</feature>
<dbReference type="PRINTS" id="PR00344">
    <property type="entry name" value="BCTRLSENSOR"/>
</dbReference>
<evidence type="ECO:0000256" key="10">
    <source>
        <dbReference type="ARBA" id="ARBA00064003"/>
    </source>
</evidence>
<dbReference type="InterPro" id="IPR011006">
    <property type="entry name" value="CheY-like_superfamily"/>
</dbReference>
<dbReference type="InterPro" id="IPR004358">
    <property type="entry name" value="Sig_transdc_His_kin-like_C"/>
</dbReference>
<dbReference type="SMART" id="SM00448">
    <property type="entry name" value="REC"/>
    <property type="match status" value="1"/>
</dbReference>
<dbReference type="Pfam" id="PF00072">
    <property type="entry name" value="Response_reg"/>
    <property type="match status" value="1"/>
</dbReference>
<dbReference type="OrthoDB" id="9790669at2"/>
<dbReference type="PROSITE" id="PS50110">
    <property type="entry name" value="RESPONSE_REGULATORY"/>
    <property type="match status" value="1"/>
</dbReference>
<feature type="domain" description="PAS" evidence="16">
    <location>
        <begin position="5"/>
        <end position="75"/>
    </location>
</feature>
<evidence type="ECO:0000256" key="9">
    <source>
        <dbReference type="ARBA" id="ARBA00023012"/>
    </source>
</evidence>
<dbReference type="GO" id="GO:0005524">
    <property type="term" value="F:ATP binding"/>
    <property type="evidence" value="ECO:0007669"/>
    <property type="project" value="UniProtKB-KW"/>
</dbReference>
<organism evidence="18 19">
    <name type="scientific">Cohnella endophytica</name>
    <dbReference type="NCBI Taxonomy" id="2419778"/>
    <lineage>
        <taxon>Bacteria</taxon>
        <taxon>Bacillati</taxon>
        <taxon>Bacillota</taxon>
        <taxon>Bacilli</taxon>
        <taxon>Bacillales</taxon>
        <taxon>Paenibacillaceae</taxon>
        <taxon>Cohnella</taxon>
    </lineage>
</organism>
<dbReference type="Pfam" id="PF13426">
    <property type="entry name" value="PAS_9"/>
    <property type="match status" value="2"/>
</dbReference>
<evidence type="ECO:0000256" key="2">
    <source>
        <dbReference type="ARBA" id="ARBA00006402"/>
    </source>
</evidence>
<reference evidence="18 19" key="1">
    <citation type="submission" date="2018-10" db="EMBL/GenBank/DDBJ databases">
        <title>Cohnella sp. M2MS4P-1, whole genome shotgun sequence.</title>
        <authorList>
            <person name="Tuo L."/>
        </authorList>
    </citation>
    <scope>NUCLEOTIDE SEQUENCE [LARGE SCALE GENOMIC DNA]</scope>
    <source>
        <strain evidence="18 19">M2MS4P-1</strain>
    </source>
</reference>
<dbReference type="FunFam" id="3.30.565.10:FF:000010">
    <property type="entry name" value="Sensor histidine kinase RcsC"/>
    <property type="match status" value="1"/>
</dbReference>
<proteinExistence type="inferred from homology"/>
<dbReference type="RefSeq" id="WP_120974334.1">
    <property type="nucleotide sequence ID" value="NZ_RBZM01000001.1"/>
</dbReference>
<evidence type="ECO:0000313" key="18">
    <source>
        <dbReference type="EMBL" id="RKP58332.1"/>
    </source>
</evidence>
<dbReference type="EMBL" id="RBZM01000001">
    <property type="protein sequence ID" value="RKP58332.1"/>
    <property type="molecule type" value="Genomic_DNA"/>
</dbReference>
<dbReference type="PANTHER" id="PTHR45339:SF1">
    <property type="entry name" value="HYBRID SIGNAL TRANSDUCTION HISTIDINE KINASE J"/>
    <property type="match status" value="1"/>
</dbReference>
<dbReference type="InterPro" id="IPR036890">
    <property type="entry name" value="HATPase_C_sf"/>
</dbReference>
<dbReference type="FunFam" id="1.10.287.130:FF:000002">
    <property type="entry name" value="Two-component osmosensing histidine kinase"/>
    <property type="match status" value="1"/>
</dbReference>
<sequence length="636" mass="71478">MQINQLALFEHIYNQTPIGIVIVSLDYKWINVNSAACRMFGYDEEELLQKRDKDIAYPEDFAKNAKLYDDLLTGRIPLFKIEKRYLHKNGSVIWTSSQVSLVREETDGAPLYFITQIIDVTANKHAEQRLQESVERYTSLKRYNHDAIISFDLQGRIMNANVMAERLTGQRIKDLINTPISTIIGEENLERILSDNEQYAEIESSISLVPHIDGHKVEVLVTIAPIIVNHRNIGFYLLIKDITEQKKLLIDKEAAEKTNEVKSEFLAMMSHEIRTPMNGVIGMTDLLSDTKLDAEQQEYVSVIKSSGEILLSIINDILDFSKIESGNSELIEEPFGLSNAIAATMDTLMPKALNKNLDMKVSISPGVPDLLIGDSVKLKQILMNLTSNAIKFTPEGSISISVDREGVEGDKVRLQFTIRDTGIGIPADKVGHLFQPFYQVDHFMVRKAEGTGLGLAITKKLVQLMDGEINYKPNPVSGSTFIFDILIKAELPQDLQIFDDQDWEARPELGVIHILVAEDNDVNRKVLVRMLEKLGCRPVAVRNGVEALDAMSDNRFDIVFMDIQMPVMNGLEATKRIIQTLAPEDLPYIVAVTANALLGDRERYMEAGMNEYISKPLQSSAVSKIIMKYLAVSETT</sequence>
<evidence type="ECO:0000256" key="11">
    <source>
        <dbReference type="ARBA" id="ARBA00068150"/>
    </source>
</evidence>
<evidence type="ECO:0000256" key="13">
    <source>
        <dbReference type="PROSITE-ProRule" id="PRU00169"/>
    </source>
</evidence>
<evidence type="ECO:0000256" key="7">
    <source>
        <dbReference type="ARBA" id="ARBA00022777"/>
    </source>
</evidence>
<dbReference type="InterPro" id="IPR005467">
    <property type="entry name" value="His_kinase_dom"/>
</dbReference>
<dbReference type="SMART" id="SM00091">
    <property type="entry name" value="PAS"/>
    <property type="match status" value="2"/>
</dbReference>
<dbReference type="InterPro" id="IPR000014">
    <property type="entry name" value="PAS"/>
</dbReference>
<evidence type="ECO:0000313" key="19">
    <source>
        <dbReference type="Proteomes" id="UP000282076"/>
    </source>
</evidence>
<dbReference type="SUPFAM" id="SSF55785">
    <property type="entry name" value="PYP-like sensor domain (PAS domain)"/>
    <property type="match status" value="2"/>
</dbReference>
<evidence type="ECO:0000256" key="4">
    <source>
        <dbReference type="ARBA" id="ARBA00022553"/>
    </source>
</evidence>
<protein>
    <recommendedName>
        <fullName evidence="12">Circadian input-output histidine kinase CikA</fullName>
        <ecNumber evidence="3">2.7.13.3</ecNumber>
    </recommendedName>
    <alternativeName>
        <fullName evidence="11">Sensory/regulatory protein RpfC</fullName>
    </alternativeName>
</protein>
<evidence type="ECO:0000256" key="12">
    <source>
        <dbReference type="ARBA" id="ARBA00074306"/>
    </source>
</evidence>
<dbReference type="InterPro" id="IPR003594">
    <property type="entry name" value="HATPase_dom"/>
</dbReference>
<dbReference type="Proteomes" id="UP000282076">
    <property type="component" value="Unassembled WGS sequence"/>
</dbReference>